<comment type="subcellular location">
    <subcellularLocation>
        <location evidence="1">Membrane</location>
        <topology evidence="1">Multi-pass membrane protein</topology>
    </subcellularLocation>
</comment>
<evidence type="ECO:0000313" key="8">
    <source>
        <dbReference type="Proteomes" id="UP000293360"/>
    </source>
</evidence>
<evidence type="ECO:0000256" key="3">
    <source>
        <dbReference type="ARBA" id="ARBA00022989"/>
    </source>
</evidence>
<name>A0A4Q4TDA6_9PEZI</name>
<dbReference type="PROSITE" id="PS50850">
    <property type="entry name" value="MFS"/>
    <property type="match status" value="1"/>
</dbReference>
<gene>
    <name evidence="7" type="ORF">DL764_004390</name>
</gene>
<comment type="caution">
    <text evidence="7">The sequence shown here is derived from an EMBL/GenBank/DDBJ whole genome shotgun (WGS) entry which is preliminary data.</text>
</comment>
<feature type="transmembrane region" description="Helical" evidence="5">
    <location>
        <begin position="59"/>
        <end position="78"/>
    </location>
</feature>
<dbReference type="PANTHER" id="PTHR23501:SF199">
    <property type="entry name" value="MFS EFFLUX TRANSPORTER INPD-RELATED"/>
    <property type="match status" value="1"/>
</dbReference>
<keyword evidence="8" id="KW-1185">Reference proteome</keyword>
<feature type="domain" description="Major facilitator superfamily (MFS) profile" evidence="6">
    <location>
        <begin position="21"/>
        <end position="483"/>
    </location>
</feature>
<feature type="transmembrane region" description="Helical" evidence="5">
    <location>
        <begin position="178"/>
        <end position="197"/>
    </location>
</feature>
<dbReference type="GO" id="GO:0022857">
    <property type="term" value="F:transmembrane transporter activity"/>
    <property type="evidence" value="ECO:0007669"/>
    <property type="project" value="InterPro"/>
</dbReference>
<evidence type="ECO:0000256" key="4">
    <source>
        <dbReference type="ARBA" id="ARBA00023136"/>
    </source>
</evidence>
<dbReference type="Gene3D" id="1.20.1250.20">
    <property type="entry name" value="MFS general substrate transporter like domains"/>
    <property type="match status" value="1"/>
</dbReference>
<feature type="transmembrane region" description="Helical" evidence="5">
    <location>
        <begin position="111"/>
        <end position="132"/>
    </location>
</feature>
<dbReference type="InterPro" id="IPR020846">
    <property type="entry name" value="MFS_dom"/>
</dbReference>
<dbReference type="Pfam" id="PF07690">
    <property type="entry name" value="MFS_1"/>
    <property type="match status" value="1"/>
</dbReference>
<dbReference type="Proteomes" id="UP000293360">
    <property type="component" value="Unassembled WGS sequence"/>
</dbReference>
<organism evidence="7 8">
    <name type="scientific">Monosporascus ibericus</name>
    <dbReference type="NCBI Taxonomy" id="155417"/>
    <lineage>
        <taxon>Eukaryota</taxon>
        <taxon>Fungi</taxon>
        <taxon>Dikarya</taxon>
        <taxon>Ascomycota</taxon>
        <taxon>Pezizomycotina</taxon>
        <taxon>Sordariomycetes</taxon>
        <taxon>Xylariomycetidae</taxon>
        <taxon>Xylariales</taxon>
        <taxon>Xylariales incertae sedis</taxon>
        <taxon>Monosporascus</taxon>
    </lineage>
</organism>
<dbReference type="InterPro" id="IPR001958">
    <property type="entry name" value="Tet-R_TetA/multi-R_MdtG-like"/>
</dbReference>
<evidence type="ECO:0000256" key="5">
    <source>
        <dbReference type="SAM" id="Phobius"/>
    </source>
</evidence>
<feature type="transmembrane region" description="Helical" evidence="5">
    <location>
        <begin position="85"/>
        <end position="105"/>
    </location>
</feature>
<dbReference type="InterPro" id="IPR011701">
    <property type="entry name" value="MFS"/>
</dbReference>
<keyword evidence="4 5" id="KW-0472">Membrane</keyword>
<feature type="transmembrane region" description="Helical" evidence="5">
    <location>
        <begin position="16"/>
        <end position="39"/>
    </location>
</feature>
<dbReference type="AlphaFoldDB" id="A0A4Q4TDA6"/>
<dbReference type="OrthoDB" id="10021397at2759"/>
<feature type="transmembrane region" description="Helical" evidence="5">
    <location>
        <begin position="254"/>
        <end position="279"/>
    </location>
</feature>
<dbReference type="PRINTS" id="PR01035">
    <property type="entry name" value="TCRTETA"/>
</dbReference>
<accession>A0A4Q4TDA6</accession>
<dbReference type="EMBL" id="QJNU01000206">
    <property type="protein sequence ID" value="RYP04528.1"/>
    <property type="molecule type" value="Genomic_DNA"/>
</dbReference>
<evidence type="ECO:0000256" key="2">
    <source>
        <dbReference type="ARBA" id="ARBA00022692"/>
    </source>
</evidence>
<evidence type="ECO:0000259" key="6">
    <source>
        <dbReference type="PROSITE" id="PS50850"/>
    </source>
</evidence>
<evidence type="ECO:0000256" key="1">
    <source>
        <dbReference type="ARBA" id="ARBA00004141"/>
    </source>
</evidence>
<dbReference type="SUPFAM" id="SSF103473">
    <property type="entry name" value="MFS general substrate transporter"/>
    <property type="match status" value="1"/>
</dbReference>
<dbReference type="InterPro" id="IPR036259">
    <property type="entry name" value="MFS_trans_sf"/>
</dbReference>
<protein>
    <recommendedName>
        <fullName evidence="6">Major facilitator superfamily (MFS) profile domain-containing protein</fullName>
    </recommendedName>
</protein>
<feature type="transmembrane region" description="Helical" evidence="5">
    <location>
        <begin position="144"/>
        <end position="166"/>
    </location>
</feature>
<proteinExistence type="predicted"/>
<evidence type="ECO:0000313" key="7">
    <source>
        <dbReference type="EMBL" id="RYP04528.1"/>
    </source>
</evidence>
<dbReference type="CDD" id="cd17502">
    <property type="entry name" value="MFS_Azr1_MDR_like"/>
    <property type="match status" value="1"/>
</dbReference>
<dbReference type="GO" id="GO:0005886">
    <property type="term" value="C:plasma membrane"/>
    <property type="evidence" value="ECO:0007669"/>
    <property type="project" value="TreeGrafter"/>
</dbReference>
<feature type="transmembrane region" description="Helical" evidence="5">
    <location>
        <begin position="218"/>
        <end position="239"/>
    </location>
</feature>
<sequence>METPSPPQPPLYPSPWVFAINMFAMYIAVFCVALDNTIISTAIPQITNEFHSLDDVGCYLAAFFLTQCAFQLLFGKIYTIFSPKWTYLASLLLFEVGSLVCGIAPSSLALIIGRAVAGAGASGVFAGSLVIITHTSPLEKRPIWQGLISAMYGIASVAGPLVGGAFTDLVTWRWCFYINLPFGGVTAAIIIFFLHLASRPSPFKDKTPREKFLSLDPLGFSLFLVSMICLFIALEWWLGEKATIPVRIITQQTIWAACWFAFFLSGAFYLFIYFIPIYFQAVHGATALQSSINNIPMVLANVILAVISGLGVSKLGYISPFCYASVVFTSIGSGLLMTMTSETSTGRWIGYQILFGFGIGLGFQQPPNAPLTVLSFEDLPIGIATTLFARNLGASLFVTTGNSMLFNELRSRFEDLEIPGVDPEALLAAGATSFRSIVPSSSLAAAVDVGSPLTRSGVLQQPNPQANVLVGEFGRGSDRRSLV</sequence>
<keyword evidence="3 5" id="KW-1133">Transmembrane helix</keyword>
<feature type="transmembrane region" description="Helical" evidence="5">
    <location>
        <begin position="317"/>
        <end position="336"/>
    </location>
</feature>
<feature type="transmembrane region" description="Helical" evidence="5">
    <location>
        <begin position="291"/>
        <end position="311"/>
    </location>
</feature>
<dbReference type="PANTHER" id="PTHR23501">
    <property type="entry name" value="MAJOR FACILITATOR SUPERFAMILY"/>
    <property type="match status" value="1"/>
</dbReference>
<keyword evidence="2 5" id="KW-0812">Transmembrane</keyword>
<reference evidence="7 8" key="1">
    <citation type="submission" date="2018-06" db="EMBL/GenBank/DDBJ databases">
        <title>Complete Genomes of Monosporascus.</title>
        <authorList>
            <person name="Robinson A.J."/>
            <person name="Natvig D.O."/>
        </authorList>
    </citation>
    <scope>NUCLEOTIDE SEQUENCE [LARGE SCALE GENOMIC DNA]</scope>
    <source>
        <strain evidence="7 8">CBS 110550</strain>
    </source>
</reference>